<dbReference type="Proteomes" id="UP000294527">
    <property type="component" value="Unassembled WGS sequence"/>
</dbReference>
<dbReference type="RefSeq" id="WP_051926258.1">
    <property type="nucleotide sequence ID" value="NZ_NFIK01000012.1"/>
</dbReference>
<evidence type="ECO:0000313" key="2">
    <source>
        <dbReference type="Proteomes" id="UP000294527"/>
    </source>
</evidence>
<accession>A0A076IMV8</accession>
<proteinExistence type="predicted"/>
<evidence type="ECO:0000313" key="1">
    <source>
        <dbReference type="EMBL" id="TDA76008.1"/>
    </source>
</evidence>
<protein>
    <submittedName>
        <fullName evidence="1">Uncharacterized protein</fullName>
    </submittedName>
</protein>
<dbReference type="AlphaFoldDB" id="A0A076IMV8"/>
<comment type="caution">
    <text evidence="1">The sequence shown here is derived from an EMBL/GenBank/DDBJ whole genome shotgun (WGS) entry which is preliminary data.</text>
</comment>
<gene>
    <name evidence="1" type="ORF">E1I98_06405</name>
</gene>
<dbReference type="EMBL" id="SLTU01000001">
    <property type="protein sequence ID" value="TDA76008.1"/>
    <property type="molecule type" value="Genomic_DNA"/>
</dbReference>
<name>A0A076IMV8_9BACT</name>
<sequence length="229" mass="27241">MDKNIALDFVLRKKIVRKYLDNMKVDSNHRFKSWEHCYKAFGNQTKEDDELALHLAFYLASWGMYRGSCGIFWKDYKIHIKTIDTIRNFYNLRNKWYVSKDIIRIIELYKEIQSYYSKLKYYKADGTELDVSATDTLVTKIMLGTIGCVPAIDNLFKVGAGIYSNRSFDEKLMVQIIEFSEKNRDCIRQCQSLIQAELEYFYPPMKIVDMYFWQLGYDEFQKKKTKAAK</sequence>
<dbReference type="KEGG" id="bdo:EL88_08250"/>
<organism evidence="1 2">
    <name type="scientific">Phocaeicola dorei</name>
    <dbReference type="NCBI Taxonomy" id="357276"/>
    <lineage>
        <taxon>Bacteria</taxon>
        <taxon>Pseudomonadati</taxon>
        <taxon>Bacteroidota</taxon>
        <taxon>Bacteroidia</taxon>
        <taxon>Bacteroidales</taxon>
        <taxon>Bacteroidaceae</taxon>
        <taxon>Phocaeicola</taxon>
    </lineage>
</organism>
<reference evidence="1 2" key="1">
    <citation type="journal article" date="2019" name="Nat. Microbiol.">
        <title>Genomic variation and strain-specific functional adaptation in the human gut microbiome during early life.</title>
        <authorList>
            <person name="Vatanen T."/>
            <person name="Plichta D.R."/>
            <person name="Somani J."/>
            <person name="Munch P.C."/>
            <person name="Arthur T.D."/>
            <person name="Hall A.B."/>
            <person name="Rudolf S."/>
            <person name="Oakeley E.J."/>
            <person name="Ke X."/>
            <person name="Young R.A."/>
            <person name="Haiser H.J."/>
            <person name="Kolde R."/>
            <person name="Yassour M."/>
            <person name="Luopajarvi K."/>
            <person name="Siljander H."/>
            <person name="Virtanen S.M."/>
            <person name="Ilonen J."/>
            <person name="Uibo R."/>
            <person name="Tillmann V."/>
            <person name="Mokurov S."/>
            <person name="Dorshakova N."/>
            <person name="Porter J.A."/>
            <person name="McHardy A.C."/>
            <person name="Lahdesmaki H."/>
            <person name="Vlamakis H."/>
            <person name="Huttenhower C."/>
            <person name="Knip M."/>
            <person name="Xavier R.J."/>
        </authorList>
    </citation>
    <scope>NUCLEOTIDE SEQUENCE [LARGE SCALE GENOMIC DNA]</scope>
    <source>
        <strain evidence="1 2">RJX1047</strain>
    </source>
</reference>
<dbReference type="eggNOG" id="ENOG5032GQM">
    <property type="taxonomic scope" value="Bacteria"/>
</dbReference>